<dbReference type="GO" id="GO:0019432">
    <property type="term" value="P:triglyceride biosynthetic process"/>
    <property type="evidence" value="ECO:0007669"/>
    <property type="project" value="TreeGrafter"/>
</dbReference>
<evidence type="ECO:0000256" key="10">
    <source>
        <dbReference type="ARBA" id="ARBA00048109"/>
    </source>
</evidence>
<dbReference type="SUPFAM" id="SSF52777">
    <property type="entry name" value="CoA-dependent acyltransferases"/>
    <property type="match status" value="1"/>
</dbReference>
<dbReference type="EC" id="2.3.1.20" evidence="4 11"/>
<feature type="domain" description="O-acyltransferase WSD1 C-terminal" evidence="13">
    <location>
        <begin position="326"/>
        <end position="475"/>
    </location>
</feature>
<organism evidence="14 15">
    <name type="scientific">Sinosporangium siamense</name>
    <dbReference type="NCBI Taxonomy" id="1367973"/>
    <lineage>
        <taxon>Bacteria</taxon>
        <taxon>Bacillati</taxon>
        <taxon>Actinomycetota</taxon>
        <taxon>Actinomycetes</taxon>
        <taxon>Streptosporangiales</taxon>
        <taxon>Streptosporangiaceae</taxon>
        <taxon>Sinosporangium</taxon>
    </lineage>
</organism>
<dbReference type="InterPro" id="IPR014292">
    <property type="entry name" value="Acyl_transf_WS/DGAT"/>
</dbReference>
<dbReference type="InterPro" id="IPR004255">
    <property type="entry name" value="O-acyltransferase_WSD1_N"/>
</dbReference>
<dbReference type="PANTHER" id="PTHR31650:SF1">
    <property type="entry name" value="WAX ESTER SYNTHASE_DIACYLGLYCEROL ACYLTRANSFERASE 4-RELATED"/>
    <property type="match status" value="1"/>
</dbReference>
<evidence type="ECO:0000313" key="15">
    <source>
        <dbReference type="Proteomes" id="UP000606172"/>
    </source>
</evidence>
<dbReference type="GO" id="GO:0071731">
    <property type="term" value="P:response to nitric oxide"/>
    <property type="evidence" value="ECO:0007669"/>
    <property type="project" value="TreeGrafter"/>
</dbReference>
<keyword evidence="9 11" id="KW-0012">Acyltransferase</keyword>
<proteinExistence type="inferred from homology"/>
<evidence type="ECO:0000259" key="12">
    <source>
        <dbReference type="Pfam" id="PF03007"/>
    </source>
</evidence>
<dbReference type="NCBIfam" id="TIGR02946">
    <property type="entry name" value="acyl_WS_DGAT"/>
    <property type="match status" value="1"/>
</dbReference>
<evidence type="ECO:0000256" key="9">
    <source>
        <dbReference type="ARBA" id="ARBA00023315"/>
    </source>
</evidence>
<keyword evidence="7 11" id="KW-0319">Glycerol metabolism</keyword>
<evidence type="ECO:0000256" key="4">
    <source>
        <dbReference type="ARBA" id="ARBA00013244"/>
    </source>
</evidence>
<dbReference type="AlphaFoldDB" id="A0A919RI28"/>
<evidence type="ECO:0000256" key="7">
    <source>
        <dbReference type="ARBA" id="ARBA00022798"/>
    </source>
</evidence>
<evidence type="ECO:0000256" key="8">
    <source>
        <dbReference type="ARBA" id="ARBA00023098"/>
    </source>
</evidence>
<comment type="caution">
    <text evidence="14">The sequence shown here is derived from an EMBL/GenBank/DDBJ whole genome shotgun (WGS) entry which is preliminary data.</text>
</comment>
<comment type="similarity">
    <text evidence="3 11">Belongs to the long-chain O-acyltransferase family.</text>
</comment>
<evidence type="ECO:0000256" key="2">
    <source>
        <dbReference type="ARBA" id="ARBA00005189"/>
    </source>
</evidence>
<keyword evidence="15" id="KW-1185">Reference proteome</keyword>
<name>A0A919RI28_9ACTN</name>
<dbReference type="GO" id="GO:0001666">
    <property type="term" value="P:response to hypoxia"/>
    <property type="evidence" value="ECO:0007669"/>
    <property type="project" value="TreeGrafter"/>
</dbReference>
<feature type="domain" description="O-acyltransferase WSD1-like N-terminal" evidence="12">
    <location>
        <begin position="4"/>
        <end position="285"/>
    </location>
</feature>
<dbReference type="InterPro" id="IPR045034">
    <property type="entry name" value="O-acyltransferase_WSD1-like"/>
</dbReference>
<keyword evidence="5 11" id="KW-0444">Lipid biosynthesis</keyword>
<evidence type="ECO:0000256" key="11">
    <source>
        <dbReference type="RuleBase" id="RU361241"/>
    </source>
</evidence>
<gene>
    <name evidence="14" type="ORF">Ssi02_25970</name>
</gene>
<evidence type="ECO:0000313" key="14">
    <source>
        <dbReference type="EMBL" id="GII92366.1"/>
    </source>
</evidence>
<dbReference type="GO" id="GO:0004144">
    <property type="term" value="F:diacylglycerol O-acyltransferase activity"/>
    <property type="evidence" value="ECO:0007669"/>
    <property type="project" value="UniProtKB-EC"/>
</dbReference>
<evidence type="ECO:0000256" key="3">
    <source>
        <dbReference type="ARBA" id="ARBA00009587"/>
    </source>
</evidence>
<keyword evidence="8 11" id="KW-0443">Lipid metabolism</keyword>
<accession>A0A919RI28</accession>
<dbReference type="GO" id="GO:0006071">
    <property type="term" value="P:glycerol metabolic process"/>
    <property type="evidence" value="ECO:0007669"/>
    <property type="project" value="UniProtKB-KW"/>
</dbReference>
<evidence type="ECO:0000259" key="13">
    <source>
        <dbReference type="Pfam" id="PF06974"/>
    </source>
</evidence>
<dbReference type="PANTHER" id="PTHR31650">
    <property type="entry name" value="O-ACYLTRANSFERASE (WSD1-LIKE) FAMILY PROTEIN"/>
    <property type="match status" value="1"/>
</dbReference>
<dbReference type="GO" id="GO:0051701">
    <property type="term" value="P:biological process involved in interaction with host"/>
    <property type="evidence" value="ECO:0007669"/>
    <property type="project" value="TreeGrafter"/>
</dbReference>
<dbReference type="RefSeq" id="WP_204025140.1">
    <property type="nucleotide sequence ID" value="NZ_BOOW01000015.1"/>
</dbReference>
<comment type="pathway">
    <text evidence="1 11">Glycerolipid metabolism; triacylglycerol biosynthesis.</text>
</comment>
<dbReference type="Pfam" id="PF03007">
    <property type="entry name" value="WS_DGAT_cat"/>
    <property type="match status" value="1"/>
</dbReference>
<keyword evidence="6 11" id="KW-0808">Transferase</keyword>
<protein>
    <recommendedName>
        <fullName evidence="4 11">Diacylglycerol O-acyltransferase</fullName>
        <ecNumber evidence="4 11">2.3.1.20</ecNumber>
    </recommendedName>
</protein>
<reference evidence="14" key="1">
    <citation type="submission" date="2021-01" db="EMBL/GenBank/DDBJ databases">
        <title>Whole genome shotgun sequence of Sinosporangium siamense NBRC 109515.</title>
        <authorList>
            <person name="Komaki H."/>
            <person name="Tamura T."/>
        </authorList>
    </citation>
    <scope>NUCLEOTIDE SEQUENCE</scope>
    <source>
        <strain evidence="14">NBRC 109515</strain>
    </source>
</reference>
<sequence>MRQLTALDAQFLHAESATTAVHVAGLAILDPACAPSGEVTRAGLIALLRDRLHLSPALSLRLADVPLALDLPYWVQDDEMDVADHVYESTLPSPGGQRELAELVARLHEARLDRRRPLWEIHLINGLAGGRVAVYTKVHHSVIDGVTGAETLASLLDLSPEPRAVEPPAAGGRPVVPDRFNMLADAVVRSATHPMRALRSLTRAAADLDAIPLASSLPGARFIARTTRLLSGDSREMPELPDLTAPRTPLDGRISGERRFSYGSIPLGEVKRVAKAFGLSVNDVVMTLCSSAMRAWLRERKALPAQPLIAAVPVAVRKTEGDDAVGNRLSAMVTPLATDIACPRERLAAVGDNMRTAKRRFALSPANWLNDLTSLLPAPLLTLASPALFRLTASAAPVVNLIISNVPGPQFPLYMCGAKVLAYHPISALSDVTGGVNITCFSYDGSLDFGIVACPTRVDDVWELLSHLEHAMDELTALLPTPTVQPVPVPAPPAPVPQPAAAPLPALRVTLADRREPVPA</sequence>
<comment type="pathway">
    <text evidence="2">Lipid metabolism.</text>
</comment>
<evidence type="ECO:0000256" key="1">
    <source>
        <dbReference type="ARBA" id="ARBA00004771"/>
    </source>
</evidence>
<dbReference type="Pfam" id="PF06974">
    <property type="entry name" value="WS_DGAT_C"/>
    <property type="match status" value="1"/>
</dbReference>
<evidence type="ECO:0000256" key="5">
    <source>
        <dbReference type="ARBA" id="ARBA00022516"/>
    </source>
</evidence>
<evidence type="ECO:0000256" key="6">
    <source>
        <dbReference type="ARBA" id="ARBA00022679"/>
    </source>
</evidence>
<dbReference type="InterPro" id="IPR009721">
    <property type="entry name" value="O-acyltransferase_WSD1_C"/>
</dbReference>
<dbReference type="Proteomes" id="UP000606172">
    <property type="component" value="Unassembled WGS sequence"/>
</dbReference>
<comment type="catalytic activity">
    <reaction evidence="10 11">
        <text>an acyl-CoA + a 1,2-diacyl-sn-glycerol = a triacyl-sn-glycerol + CoA</text>
        <dbReference type="Rhea" id="RHEA:10868"/>
        <dbReference type="ChEBI" id="CHEBI:17815"/>
        <dbReference type="ChEBI" id="CHEBI:57287"/>
        <dbReference type="ChEBI" id="CHEBI:58342"/>
        <dbReference type="ChEBI" id="CHEBI:64615"/>
        <dbReference type="EC" id="2.3.1.20"/>
    </reaction>
</comment>
<dbReference type="GO" id="GO:0005886">
    <property type="term" value="C:plasma membrane"/>
    <property type="evidence" value="ECO:0007669"/>
    <property type="project" value="TreeGrafter"/>
</dbReference>
<dbReference type="EMBL" id="BOOW01000015">
    <property type="protein sequence ID" value="GII92366.1"/>
    <property type="molecule type" value="Genomic_DNA"/>
</dbReference>